<keyword evidence="4" id="KW-0378">Hydrolase</keyword>
<dbReference type="InterPro" id="IPR001806">
    <property type="entry name" value="Small_GTPase"/>
</dbReference>
<dbReference type="SMART" id="SM00174">
    <property type="entry name" value="RHO"/>
    <property type="match status" value="1"/>
</dbReference>
<dbReference type="GO" id="GO:0005525">
    <property type="term" value="F:GTP binding"/>
    <property type="evidence" value="ECO:0007669"/>
    <property type="project" value="UniProtKB-KW"/>
</dbReference>
<proteinExistence type="predicted"/>
<dbReference type="SMART" id="SM00173">
    <property type="entry name" value="RAS"/>
    <property type="match status" value="1"/>
</dbReference>
<organism evidence="4 5">
    <name type="scientific">Massarina eburnea CBS 473.64</name>
    <dbReference type="NCBI Taxonomy" id="1395130"/>
    <lineage>
        <taxon>Eukaryota</taxon>
        <taxon>Fungi</taxon>
        <taxon>Dikarya</taxon>
        <taxon>Ascomycota</taxon>
        <taxon>Pezizomycotina</taxon>
        <taxon>Dothideomycetes</taxon>
        <taxon>Pleosporomycetidae</taxon>
        <taxon>Pleosporales</taxon>
        <taxon>Massarineae</taxon>
        <taxon>Massarinaceae</taxon>
        <taxon>Massarina</taxon>
    </lineage>
</organism>
<evidence type="ECO:0000256" key="3">
    <source>
        <dbReference type="SAM" id="MobiDB-lite"/>
    </source>
</evidence>
<evidence type="ECO:0000256" key="2">
    <source>
        <dbReference type="ARBA" id="ARBA00023134"/>
    </source>
</evidence>
<dbReference type="PROSITE" id="PS51419">
    <property type="entry name" value="RAB"/>
    <property type="match status" value="1"/>
</dbReference>
<keyword evidence="2" id="KW-0342">GTP-binding</keyword>
<dbReference type="GO" id="GO:0003924">
    <property type="term" value="F:GTPase activity"/>
    <property type="evidence" value="ECO:0007669"/>
    <property type="project" value="InterPro"/>
</dbReference>
<reference evidence="4" key="1">
    <citation type="journal article" date="2020" name="Stud. Mycol.">
        <title>101 Dothideomycetes genomes: a test case for predicting lifestyles and emergence of pathogens.</title>
        <authorList>
            <person name="Haridas S."/>
            <person name="Albert R."/>
            <person name="Binder M."/>
            <person name="Bloem J."/>
            <person name="Labutti K."/>
            <person name="Salamov A."/>
            <person name="Andreopoulos B."/>
            <person name="Baker S."/>
            <person name="Barry K."/>
            <person name="Bills G."/>
            <person name="Bluhm B."/>
            <person name="Cannon C."/>
            <person name="Castanera R."/>
            <person name="Culley D."/>
            <person name="Daum C."/>
            <person name="Ezra D."/>
            <person name="Gonzalez J."/>
            <person name="Henrissat B."/>
            <person name="Kuo A."/>
            <person name="Liang C."/>
            <person name="Lipzen A."/>
            <person name="Lutzoni F."/>
            <person name="Magnuson J."/>
            <person name="Mondo S."/>
            <person name="Nolan M."/>
            <person name="Ohm R."/>
            <person name="Pangilinan J."/>
            <person name="Park H.-J."/>
            <person name="Ramirez L."/>
            <person name="Alfaro M."/>
            <person name="Sun H."/>
            <person name="Tritt A."/>
            <person name="Yoshinaga Y."/>
            <person name="Zwiers L.-H."/>
            <person name="Turgeon B."/>
            <person name="Goodwin S."/>
            <person name="Spatafora J."/>
            <person name="Crous P."/>
            <person name="Grigoriev I."/>
        </authorList>
    </citation>
    <scope>NUCLEOTIDE SEQUENCE</scope>
    <source>
        <strain evidence="4">CBS 473.64</strain>
    </source>
</reference>
<evidence type="ECO:0000313" key="4">
    <source>
        <dbReference type="EMBL" id="KAF2634280.1"/>
    </source>
</evidence>
<dbReference type="AlphaFoldDB" id="A0A6A6RGF3"/>
<sequence>MYDPLAPPPEVSVLLLGDEEVGTSTLLSRLSLGIRPQDEGDDLPPYSLPTLRDLDQPFTFNITLYARPYTLSFYDTASPTNYTLLRPSFIILCYDVSRRSTLESLRTRWLPIVNSHFNYDEELPVMVLGLKRDLRREWTEEEKRRDEESNGKERGKGRGVSVMPQEGVNLAQEMLCDRYAECSALTGELCREMLEDVARTAARTTTEKGAKTEGTSCSVM</sequence>
<dbReference type="PANTHER" id="PTHR24072">
    <property type="entry name" value="RHO FAMILY GTPASE"/>
    <property type="match status" value="1"/>
</dbReference>
<accession>A0A6A6RGF3</accession>
<dbReference type="SUPFAM" id="SSF52540">
    <property type="entry name" value="P-loop containing nucleoside triphosphate hydrolases"/>
    <property type="match status" value="1"/>
</dbReference>
<feature type="region of interest" description="Disordered" evidence="3">
    <location>
        <begin position="139"/>
        <end position="163"/>
    </location>
</feature>
<protein>
    <submittedName>
        <fullName evidence="4">P-loop containing nucleoside triphosphate hydrolase protein</fullName>
    </submittedName>
</protein>
<feature type="compositionally biased region" description="Basic and acidic residues" evidence="3">
    <location>
        <begin position="139"/>
        <end position="156"/>
    </location>
</feature>
<dbReference type="Pfam" id="PF00071">
    <property type="entry name" value="Ras"/>
    <property type="match status" value="1"/>
</dbReference>
<gene>
    <name evidence="4" type="ORF">P280DRAFT_554689</name>
</gene>
<name>A0A6A6RGF3_9PLEO</name>
<dbReference type="PRINTS" id="PR00449">
    <property type="entry name" value="RASTRNSFRMNG"/>
</dbReference>
<dbReference type="InterPro" id="IPR003578">
    <property type="entry name" value="Small_GTPase_Rho"/>
</dbReference>
<dbReference type="Gene3D" id="3.40.50.300">
    <property type="entry name" value="P-loop containing nucleotide triphosphate hydrolases"/>
    <property type="match status" value="1"/>
</dbReference>
<dbReference type="GO" id="GO:0007264">
    <property type="term" value="P:small GTPase-mediated signal transduction"/>
    <property type="evidence" value="ECO:0007669"/>
    <property type="project" value="InterPro"/>
</dbReference>
<dbReference type="PROSITE" id="PS51420">
    <property type="entry name" value="RHO"/>
    <property type="match status" value="1"/>
</dbReference>
<evidence type="ECO:0000256" key="1">
    <source>
        <dbReference type="ARBA" id="ARBA00022741"/>
    </source>
</evidence>
<evidence type="ECO:0000313" key="5">
    <source>
        <dbReference type="Proteomes" id="UP000799753"/>
    </source>
</evidence>
<dbReference type="EMBL" id="MU006842">
    <property type="protein sequence ID" value="KAF2634280.1"/>
    <property type="molecule type" value="Genomic_DNA"/>
</dbReference>
<keyword evidence="1" id="KW-0547">Nucleotide-binding</keyword>
<dbReference type="InterPro" id="IPR027417">
    <property type="entry name" value="P-loop_NTPase"/>
</dbReference>
<dbReference type="OrthoDB" id="25896at2759"/>
<dbReference type="Proteomes" id="UP000799753">
    <property type="component" value="Unassembled WGS sequence"/>
</dbReference>
<keyword evidence="5" id="KW-1185">Reference proteome</keyword>